<organism evidence="2 3">
    <name type="scientific">Roseibium aggregatum</name>
    <dbReference type="NCBI Taxonomy" id="187304"/>
    <lineage>
        <taxon>Bacteria</taxon>
        <taxon>Pseudomonadati</taxon>
        <taxon>Pseudomonadota</taxon>
        <taxon>Alphaproteobacteria</taxon>
        <taxon>Hyphomicrobiales</taxon>
        <taxon>Stappiaceae</taxon>
        <taxon>Roseibium</taxon>
    </lineage>
</organism>
<dbReference type="Proteomes" id="UP000664096">
    <property type="component" value="Unassembled WGS sequence"/>
</dbReference>
<dbReference type="InterPro" id="IPR037523">
    <property type="entry name" value="VOC_core"/>
</dbReference>
<sequence>MNPTLISELSLAAPKIHHVGIVMPDMESADHFMALFGHKEEYRGFVPEFECWCLFCHAPAGQAAVELVVPTGGSLSKFNKGAGGLHHYAIETENLVELQRQFATKDMPMLKPEPVKGAGNFICNFLSPVVTRGILIEFVELLDQPNS</sequence>
<dbReference type="Pfam" id="PF13669">
    <property type="entry name" value="Glyoxalase_4"/>
    <property type="match status" value="1"/>
</dbReference>
<comment type="caution">
    <text evidence="2">The sequence shown here is derived from an EMBL/GenBank/DDBJ whole genome shotgun (WGS) entry which is preliminary data.</text>
</comment>
<accession>A0A939EB16</accession>
<dbReference type="Gene3D" id="3.10.180.10">
    <property type="entry name" value="2,3-Dihydroxybiphenyl 1,2-Dioxygenase, domain 1"/>
    <property type="match status" value="1"/>
</dbReference>
<gene>
    <name evidence="2" type="ORF">JF539_05955</name>
</gene>
<dbReference type="AlphaFoldDB" id="A0A939EB16"/>
<dbReference type="RefSeq" id="WP_207139408.1">
    <property type="nucleotide sequence ID" value="NZ_JAEKJZ010000001.1"/>
</dbReference>
<evidence type="ECO:0000259" key="1">
    <source>
        <dbReference type="PROSITE" id="PS51819"/>
    </source>
</evidence>
<proteinExistence type="predicted"/>
<dbReference type="InterPro" id="IPR029068">
    <property type="entry name" value="Glyas_Bleomycin-R_OHBP_Dase"/>
</dbReference>
<dbReference type="SUPFAM" id="SSF54593">
    <property type="entry name" value="Glyoxalase/Bleomycin resistance protein/Dihydroxybiphenyl dioxygenase"/>
    <property type="match status" value="1"/>
</dbReference>
<dbReference type="EMBL" id="JAEKJZ010000001">
    <property type="protein sequence ID" value="MBN9669875.1"/>
    <property type="molecule type" value="Genomic_DNA"/>
</dbReference>
<protein>
    <submittedName>
        <fullName evidence="2">VOC family protein</fullName>
    </submittedName>
</protein>
<reference evidence="2" key="1">
    <citation type="submission" date="2020-12" db="EMBL/GenBank/DDBJ databases">
        <title>Oil enriched cultivation method for isolating marine PHA-producing bacteria.</title>
        <authorList>
            <person name="Zheng W."/>
            <person name="Yu S."/>
            <person name="Huang Y."/>
        </authorList>
    </citation>
    <scope>NUCLEOTIDE SEQUENCE</scope>
    <source>
        <strain evidence="2">SY-2-12</strain>
    </source>
</reference>
<dbReference type="PROSITE" id="PS51819">
    <property type="entry name" value="VOC"/>
    <property type="match status" value="1"/>
</dbReference>
<evidence type="ECO:0000313" key="2">
    <source>
        <dbReference type="EMBL" id="MBN9669875.1"/>
    </source>
</evidence>
<name>A0A939EB16_9HYPH</name>
<evidence type="ECO:0000313" key="3">
    <source>
        <dbReference type="Proteomes" id="UP000664096"/>
    </source>
</evidence>
<feature type="domain" description="VOC" evidence="1">
    <location>
        <begin position="15"/>
        <end position="141"/>
    </location>
</feature>